<dbReference type="InterPro" id="IPR019758">
    <property type="entry name" value="Pept_S26A_signal_pept_1_CS"/>
</dbReference>
<evidence type="ECO:0000256" key="4">
    <source>
        <dbReference type="ARBA" id="ARBA00019232"/>
    </source>
</evidence>
<keyword evidence="8" id="KW-1133">Transmembrane helix</keyword>
<evidence type="ECO:0000313" key="11">
    <source>
        <dbReference type="Proteomes" id="UP000320386"/>
    </source>
</evidence>
<dbReference type="SUPFAM" id="SSF51306">
    <property type="entry name" value="LexA/Signal peptidase"/>
    <property type="match status" value="2"/>
</dbReference>
<evidence type="ECO:0000256" key="5">
    <source>
        <dbReference type="ARBA" id="ARBA00022801"/>
    </source>
</evidence>
<feature type="transmembrane region" description="Helical" evidence="8">
    <location>
        <begin position="21"/>
        <end position="41"/>
    </location>
</feature>
<proteinExistence type="inferred from homology"/>
<keyword evidence="8" id="KW-0812">Transmembrane</keyword>
<name>A0A518BX96_9BACT</name>
<evidence type="ECO:0000256" key="8">
    <source>
        <dbReference type="SAM" id="Phobius"/>
    </source>
</evidence>
<dbReference type="InterPro" id="IPR019533">
    <property type="entry name" value="Peptidase_S26"/>
</dbReference>
<evidence type="ECO:0000256" key="1">
    <source>
        <dbReference type="ARBA" id="ARBA00000677"/>
    </source>
</evidence>
<evidence type="ECO:0000259" key="9">
    <source>
        <dbReference type="Pfam" id="PF10502"/>
    </source>
</evidence>
<evidence type="ECO:0000313" key="10">
    <source>
        <dbReference type="EMBL" id="QDU71612.1"/>
    </source>
</evidence>
<feature type="domain" description="Peptidase S26" evidence="9">
    <location>
        <begin position="15"/>
        <end position="59"/>
    </location>
</feature>
<dbReference type="GO" id="GO:0016020">
    <property type="term" value="C:membrane"/>
    <property type="evidence" value="ECO:0007669"/>
    <property type="project" value="InterPro"/>
</dbReference>
<dbReference type="PANTHER" id="PTHR43390:SF1">
    <property type="entry name" value="CHLOROPLAST PROCESSING PEPTIDASE"/>
    <property type="match status" value="1"/>
</dbReference>
<evidence type="ECO:0000256" key="6">
    <source>
        <dbReference type="ARBA" id="ARBA00029906"/>
    </source>
</evidence>
<dbReference type="OrthoDB" id="9802919at2"/>
<evidence type="ECO:0000256" key="7">
    <source>
        <dbReference type="PIRSR" id="PIRSR600223-1"/>
    </source>
</evidence>
<dbReference type="GO" id="GO:0009003">
    <property type="term" value="F:signal peptidase activity"/>
    <property type="evidence" value="ECO:0007669"/>
    <property type="project" value="UniProtKB-EC"/>
</dbReference>
<dbReference type="Pfam" id="PF10502">
    <property type="entry name" value="Peptidase_S26"/>
    <property type="match status" value="3"/>
</dbReference>
<dbReference type="Proteomes" id="UP000320386">
    <property type="component" value="Chromosome"/>
</dbReference>
<keyword evidence="5" id="KW-0378">Hydrolase</keyword>
<dbReference type="Gene3D" id="2.10.109.10">
    <property type="entry name" value="Umud Fragment, subunit A"/>
    <property type="match status" value="2"/>
</dbReference>
<dbReference type="PRINTS" id="PR00727">
    <property type="entry name" value="LEADERPTASE"/>
</dbReference>
<dbReference type="RefSeq" id="WP_145445749.1">
    <property type="nucleotide sequence ID" value="NZ_CP036280.1"/>
</dbReference>
<comment type="catalytic activity">
    <reaction evidence="1">
        <text>Cleavage of hydrophobic, N-terminal signal or leader sequences from secreted and periplasmic proteins.</text>
        <dbReference type="EC" id="3.4.21.89"/>
    </reaction>
</comment>
<accession>A0A518BX96</accession>
<protein>
    <recommendedName>
        <fullName evidence="4">Signal peptidase I</fullName>
        <ecNumber evidence="3">3.4.21.89</ecNumber>
    </recommendedName>
    <alternativeName>
        <fullName evidence="6">Leader peptidase I</fullName>
    </alternativeName>
</protein>
<organism evidence="10 11">
    <name type="scientific">Mucisphaera calidilacus</name>
    <dbReference type="NCBI Taxonomy" id="2527982"/>
    <lineage>
        <taxon>Bacteria</taxon>
        <taxon>Pseudomonadati</taxon>
        <taxon>Planctomycetota</taxon>
        <taxon>Phycisphaerae</taxon>
        <taxon>Phycisphaerales</taxon>
        <taxon>Phycisphaeraceae</taxon>
        <taxon>Mucisphaera</taxon>
    </lineage>
</organism>
<sequence>MSDQPAVKRTDESVKETLESLVIAFVFAFIFRAFVVEAFVIPTGSMAPTLLGQHLRVTSDESGYRYTVDNPGTWSTSGLDRARRAGAFDPMTGAGTRLGGAVTSPGDRILVLKYIYEFTEPRRWDVVVFKDPHTPKTNFIKRLVGLPNEELVILDGNLYTRPAGSVTDSDWRVARKSDRPKVQRAVWQPVYHSQYVPLDEGARANRGPGVPTWENPWKPTRGSNWDLTDRRRYRLTGDAGELRFDFGAGDYDRHAARYAYNQFSADSTVEQIEDVRLSVHLTPKNDGQTVWFESTARLDDPELSRERVRVTIEADGRVLLEAPDRPEDRRLLTRGQITPLRGRQDVHLEWWIVDQSVHLWMDGDRLLEWTWELPMTALIERGVPAETPSLGIGLSGGSCLIHRIELDRDLFYSSANGGTDARAAYVRLGRNTRGDTLTLGPDEFFCLGDNSPRSSDGRYWRQIDPWVAYRNFDAGRDGLGIVPRRLLIGKAFFVYFPAPFPLYGNRMAFVPDFGNLRFIH</sequence>
<dbReference type="PANTHER" id="PTHR43390">
    <property type="entry name" value="SIGNAL PEPTIDASE I"/>
    <property type="match status" value="1"/>
</dbReference>
<keyword evidence="8" id="KW-0472">Membrane</keyword>
<dbReference type="GO" id="GO:0004252">
    <property type="term" value="F:serine-type endopeptidase activity"/>
    <property type="evidence" value="ECO:0007669"/>
    <property type="project" value="InterPro"/>
</dbReference>
<dbReference type="KEGG" id="mcad:Pan265_14640"/>
<feature type="domain" description="Peptidase S26" evidence="9">
    <location>
        <begin position="105"/>
        <end position="161"/>
    </location>
</feature>
<evidence type="ECO:0000256" key="2">
    <source>
        <dbReference type="ARBA" id="ARBA00009370"/>
    </source>
</evidence>
<dbReference type="InterPro" id="IPR000223">
    <property type="entry name" value="Pept_S26A_signal_pept_1"/>
</dbReference>
<dbReference type="EMBL" id="CP036280">
    <property type="protein sequence ID" value="QDU71612.1"/>
    <property type="molecule type" value="Genomic_DNA"/>
</dbReference>
<evidence type="ECO:0000256" key="3">
    <source>
        <dbReference type="ARBA" id="ARBA00013208"/>
    </source>
</evidence>
<dbReference type="EC" id="3.4.21.89" evidence="3"/>
<feature type="active site" evidence="7">
    <location>
        <position position="45"/>
    </location>
</feature>
<reference evidence="10 11" key="1">
    <citation type="submission" date="2019-02" db="EMBL/GenBank/DDBJ databases">
        <title>Deep-cultivation of Planctomycetes and their phenomic and genomic characterization uncovers novel biology.</title>
        <authorList>
            <person name="Wiegand S."/>
            <person name="Jogler M."/>
            <person name="Boedeker C."/>
            <person name="Pinto D."/>
            <person name="Vollmers J."/>
            <person name="Rivas-Marin E."/>
            <person name="Kohn T."/>
            <person name="Peeters S.H."/>
            <person name="Heuer A."/>
            <person name="Rast P."/>
            <person name="Oberbeckmann S."/>
            <person name="Bunk B."/>
            <person name="Jeske O."/>
            <person name="Meyerdierks A."/>
            <person name="Storesund J.E."/>
            <person name="Kallscheuer N."/>
            <person name="Luecker S."/>
            <person name="Lage O.M."/>
            <person name="Pohl T."/>
            <person name="Merkel B.J."/>
            <person name="Hornburger P."/>
            <person name="Mueller R.-W."/>
            <person name="Bruemmer F."/>
            <person name="Labrenz M."/>
            <person name="Spormann A.M."/>
            <person name="Op den Camp H."/>
            <person name="Overmann J."/>
            <person name="Amann R."/>
            <person name="Jetten M.S.M."/>
            <person name="Mascher T."/>
            <person name="Medema M.H."/>
            <person name="Devos D.P."/>
            <person name="Kaster A.-K."/>
            <person name="Ovreas L."/>
            <person name="Rohde M."/>
            <person name="Galperin M.Y."/>
            <person name="Jogler C."/>
        </authorList>
    </citation>
    <scope>NUCLEOTIDE SEQUENCE [LARGE SCALE GENOMIC DNA]</scope>
    <source>
        <strain evidence="10 11">Pan265</strain>
    </source>
</reference>
<feature type="active site" evidence="7">
    <location>
        <position position="141"/>
    </location>
</feature>
<comment type="similarity">
    <text evidence="2">Belongs to the peptidase S26 family.</text>
</comment>
<gene>
    <name evidence="10" type="ORF">Pan265_14640</name>
</gene>
<dbReference type="CDD" id="cd06530">
    <property type="entry name" value="S26_SPase_I"/>
    <property type="match status" value="1"/>
</dbReference>
<keyword evidence="11" id="KW-1185">Reference proteome</keyword>
<dbReference type="PROSITE" id="PS00761">
    <property type="entry name" value="SPASE_I_3"/>
    <property type="match status" value="1"/>
</dbReference>
<feature type="domain" description="Peptidase S26" evidence="9">
    <location>
        <begin position="439"/>
        <end position="496"/>
    </location>
</feature>
<dbReference type="InterPro" id="IPR036286">
    <property type="entry name" value="LexA/Signal_pep-like_sf"/>
</dbReference>
<dbReference type="AlphaFoldDB" id="A0A518BX96"/>
<dbReference type="GO" id="GO:0006465">
    <property type="term" value="P:signal peptide processing"/>
    <property type="evidence" value="ECO:0007669"/>
    <property type="project" value="InterPro"/>
</dbReference>